<feature type="transmembrane region" description="Helical" evidence="6">
    <location>
        <begin position="415"/>
        <end position="437"/>
    </location>
</feature>
<dbReference type="InterPro" id="IPR003838">
    <property type="entry name" value="ABC3_permease_C"/>
</dbReference>
<dbReference type="EMBL" id="FZPH01000001">
    <property type="protein sequence ID" value="SNS74155.1"/>
    <property type="molecule type" value="Genomic_DNA"/>
</dbReference>
<evidence type="ECO:0000313" key="8">
    <source>
        <dbReference type="EMBL" id="SNS74155.1"/>
    </source>
</evidence>
<feature type="transmembrane region" description="Helical" evidence="6">
    <location>
        <begin position="666"/>
        <end position="690"/>
    </location>
</feature>
<sequence length="744" mass="77333">MIALGLRLAVAGGREAATRLVVVALAVALGTGLLLATLAGINATKTQNLRYAWLNTGVAETTTAARPGVDPFWWLGRGSYFRGEELLRLDVAATGPATPVPPGIPALPGPGEFYVSPALHDLLRTTPAAQLGDRFPGREAGVIGDAALPSPDTLMVIAGQPPEVLAAQPQATQVSAILGGGPATCGRCIVGLDDTMFTISLSVIAAGLIFPVLIFIGTATRLSAARREQRFAAMRLIGATPRQVSLLATVESTVAAAAGALLGFGVFFAIRPGLAAIPFTGATFFPSDLTLTWVNVLAVVAGIPIGAAVAARLALRRVRISPLGVTRRVTPRPPRAWRLIPLVAGIAELAWFVGRKPETTDGQTYAYLAGVVLMVAGLVLAGPWLTMRAARLVAGRAQRPAALIAGRRLADDPMAAFRAVSGLVVALFVMTAASGAITSYVAERARPAADSVEATSLTQNFRADDLAPGSPVPSVSDIPADLSAIPGVRAVLAVKEGDQQRARDSAIPEGPGVIACADLAKVPEYGSCPPGARTVAVWNDLVGPREPGVLPHQRVWPVSTITDLDSRRLLSVVVQTDGSDAAKEQARTVLATMNPWAMLPATEAEFETDSARTLVQFQRLADVVILASLPIAGCSLAVSVIAGLTDRKRPFSVLRLTGVRIRMLRAVVALETVVPLVVVAAVAIGAGFLAATLFLRAQLDYPLHAPGGSYYAIVGGGLLASLGIIATTLPLLRRITGPETARNE</sequence>
<feature type="transmembrane region" description="Helical" evidence="6">
    <location>
        <begin position="20"/>
        <end position="41"/>
    </location>
</feature>
<feature type="transmembrane region" description="Helical" evidence="6">
    <location>
        <begin position="365"/>
        <end position="386"/>
    </location>
</feature>
<evidence type="ECO:0000256" key="4">
    <source>
        <dbReference type="ARBA" id="ARBA00022989"/>
    </source>
</evidence>
<feature type="domain" description="ABC3 transporter permease C-terminal" evidence="7">
    <location>
        <begin position="624"/>
        <end position="735"/>
    </location>
</feature>
<evidence type="ECO:0000256" key="5">
    <source>
        <dbReference type="ARBA" id="ARBA00023136"/>
    </source>
</evidence>
<dbReference type="AlphaFoldDB" id="A0A239GZ63"/>
<dbReference type="Proteomes" id="UP000198362">
    <property type="component" value="Unassembled WGS sequence"/>
</dbReference>
<evidence type="ECO:0000256" key="3">
    <source>
        <dbReference type="ARBA" id="ARBA00022692"/>
    </source>
</evidence>
<proteinExistence type="predicted"/>
<keyword evidence="2" id="KW-1003">Cell membrane</keyword>
<gene>
    <name evidence="8" type="ORF">SAMN05421812_101621</name>
</gene>
<comment type="subcellular location">
    <subcellularLocation>
        <location evidence="1">Cell membrane</location>
        <topology evidence="1">Multi-pass membrane protein</topology>
    </subcellularLocation>
</comment>
<dbReference type="OrthoDB" id="4871813at2"/>
<feature type="transmembrane region" description="Helical" evidence="6">
    <location>
        <begin position="197"/>
        <end position="223"/>
    </location>
</feature>
<protein>
    <submittedName>
        <fullName evidence="8">FtsX-like permease family protein</fullName>
    </submittedName>
</protein>
<keyword evidence="3 6" id="KW-0812">Transmembrane</keyword>
<keyword evidence="9" id="KW-1185">Reference proteome</keyword>
<feature type="transmembrane region" description="Helical" evidence="6">
    <location>
        <begin position="710"/>
        <end position="732"/>
    </location>
</feature>
<feature type="transmembrane region" description="Helical" evidence="6">
    <location>
        <begin position="290"/>
        <end position="315"/>
    </location>
</feature>
<evidence type="ECO:0000259" key="7">
    <source>
        <dbReference type="Pfam" id="PF02687"/>
    </source>
</evidence>
<dbReference type="GO" id="GO:0005886">
    <property type="term" value="C:plasma membrane"/>
    <property type="evidence" value="ECO:0007669"/>
    <property type="project" value="UniProtKB-SubCell"/>
</dbReference>
<accession>A0A239GZ63</accession>
<evidence type="ECO:0000313" key="9">
    <source>
        <dbReference type="Proteomes" id="UP000198362"/>
    </source>
</evidence>
<feature type="transmembrane region" description="Helical" evidence="6">
    <location>
        <begin position="336"/>
        <end position="353"/>
    </location>
</feature>
<keyword evidence="5 6" id="KW-0472">Membrane</keyword>
<evidence type="ECO:0000256" key="2">
    <source>
        <dbReference type="ARBA" id="ARBA00022475"/>
    </source>
</evidence>
<evidence type="ECO:0000256" key="1">
    <source>
        <dbReference type="ARBA" id="ARBA00004651"/>
    </source>
</evidence>
<evidence type="ECO:0000256" key="6">
    <source>
        <dbReference type="SAM" id="Phobius"/>
    </source>
</evidence>
<dbReference type="RefSeq" id="WP_089244371.1">
    <property type="nucleotide sequence ID" value="NZ_FZPH01000001.1"/>
</dbReference>
<feature type="domain" description="ABC3 transporter permease C-terminal" evidence="7">
    <location>
        <begin position="203"/>
        <end position="319"/>
    </location>
</feature>
<feature type="transmembrane region" description="Helical" evidence="6">
    <location>
        <begin position="244"/>
        <end position="270"/>
    </location>
</feature>
<organism evidence="8 9">
    <name type="scientific">Asanoa hainanensis</name>
    <dbReference type="NCBI Taxonomy" id="560556"/>
    <lineage>
        <taxon>Bacteria</taxon>
        <taxon>Bacillati</taxon>
        <taxon>Actinomycetota</taxon>
        <taxon>Actinomycetes</taxon>
        <taxon>Micromonosporales</taxon>
        <taxon>Micromonosporaceae</taxon>
        <taxon>Asanoa</taxon>
    </lineage>
</organism>
<feature type="transmembrane region" description="Helical" evidence="6">
    <location>
        <begin position="623"/>
        <end position="645"/>
    </location>
</feature>
<name>A0A239GZ63_9ACTN</name>
<reference evidence="8 9" key="1">
    <citation type="submission" date="2017-06" db="EMBL/GenBank/DDBJ databases">
        <authorList>
            <person name="Kim H.J."/>
            <person name="Triplett B.A."/>
        </authorList>
    </citation>
    <scope>NUCLEOTIDE SEQUENCE [LARGE SCALE GENOMIC DNA]</scope>
    <source>
        <strain evidence="8 9">CGMCC 4.5593</strain>
    </source>
</reference>
<dbReference type="Pfam" id="PF02687">
    <property type="entry name" value="FtsX"/>
    <property type="match status" value="2"/>
</dbReference>
<keyword evidence="4 6" id="KW-1133">Transmembrane helix</keyword>